<dbReference type="PANTHER" id="PTHR38731">
    <property type="entry name" value="LIPL45-RELATED LIPOPROTEIN-RELATED"/>
    <property type="match status" value="1"/>
</dbReference>
<evidence type="ECO:0000259" key="2">
    <source>
        <dbReference type="Pfam" id="PF04773"/>
    </source>
</evidence>
<dbReference type="EMBL" id="JACJPW010000017">
    <property type="protein sequence ID" value="MBD2181217.1"/>
    <property type="molecule type" value="Genomic_DNA"/>
</dbReference>
<feature type="compositionally biased region" description="Low complexity" evidence="1">
    <location>
        <begin position="355"/>
        <end position="406"/>
    </location>
</feature>
<feature type="region of interest" description="Disordered" evidence="1">
    <location>
        <begin position="251"/>
        <end position="406"/>
    </location>
</feature>
<accession>A0A926VCB7</accession>
<reference evidence="3" key="1">
    <citation type="journal article" date="2015" name="ISME J.">
        <title>Draft Genome Sequence of Streptomyces incarnatus NRRL8089, which Produces the Nucleoside Antibiotic Sinefungin.</title>
        <authorList>
            <person name="Oshima K."/>
            <person name="Hattori M."/>
            <person name="Shimizu H."/>
            <person name="Fukuda K."/>
            <person name="Nemoto M."/>
            <person name="Inagaki K."/>
            <person name="Tamura T."/>
        </authorList>
    </citation>
    <scope>NUCLEOTIDE SEQUENCE</scope>
    <source>
        <strain evidence="3">FACHB-1375</strain>
    </source>
</reference>
<organism evidence="3 4">
    <name type="scientific">Aerosakkonema funiforme FACHB-1375</name>
    <dbReference type="NCBI Taxonomy" id="2949571"/>
    <lineage>
        <taxon>Bacteria</taxon>
        <taxon>Bacillati</taxon>
        <taxon>Cyanobacteriota</taxon>
        <taxon>Cyanophyceae</taxon>
        <taxon>Oscillatoriophycideae</taxon>
        <taxon>Aerosakkonematales</taxon>
        <taxon>Aerosakkonemataceae</taxon>
        <taxon>Aerosakkonema</taxon>
    </lineage>
</organism>
<reference evidence="3" key="2">
    <citation type="submission" date="2020-08" db="EMBL/GenBank/DDBJ databases">
        <authorList>
            <person name="Chen M."/>
            <person name="Teng W."/>
            <person name="Zhao L."/>
            <person name="Hu C."/>
            <person name="Zhou Y."/>
            <person name="Han B."/>
            <person name="Song L."/>
            <person name="Shu W."/>
        </authorList>
    </citation>
    <scope>NUCLEOTIDE SEQUENCE</scope>
    <source>
        <strain evidence="3">FACHB-1375</strain>
    </source>
</reference>
<gene>
    <name evidence="3" type="ORF">H6G03_08890</name>
</gene>
<feature type="domain" description="FecR protein" evidence="2">
    <location>
        <begin position="66"/>
        <end position="148"/>
    </location>
</feature>
<dbReference type="PANTHER" id="PTHR38731:SF3">
    <property type="entry name" value="BLL6125 PROTEIN"/>
    <property type="match status" value="1"/>
</dbReference>
<dbReference type="Pfam" id="PF04773">
    <property type="entry name" value="FecR"/>
    <property type="match status" value="1"/>
</dbReference>
<keyword evidence="4" id="KW-1185">Reference proteome</keyword>
<protein>
    <submittedName>
        <fullName evidence="3">FecR domain-containing protein</fullName>
    </submittedName>
</protein>
<feature type="compositionally biased region" description="Pro residues" evidence="1">
    <location>
        <begin position="309"/>
        <end position="345"/>
    </location>
</feature>
<evidence type="ECO:0000313" key="4">
    <source>
        <dbReference type="Proteomes" id="UP000641646"/>
    </source>
</evidence>
<dbReference type="InterPro" id="IPR006860">
    <property type="entry name" value="FecR"/>
</dbReference>
<proteinExistence type="predicted"/>
<name>A0A926VCB7_9CYAN</name>
<comment type="caution">
    <text evidence="3">The sequence shown here is derived from an EMBL/GenBank/DDBJ whole genome shotgun (WGS) entry which is preliminary data.</text>
</comment>
<dbReference type="Gene3D" id="2.60.120.1440">
    <property type="match status" value="1"/>
</dbReference>
<dbReference type="AlphaFoldDB" id="A0A926VCB7"/>
<feature type="compositionally biased region" description="Low complexity" evidence="1">
    <location>
        <begin position="276"/>
        <end position="290"/>
    </location>
</feature>
<evidence type="ECO:0000256" key="1">
    <source>
        <dbReference type="SAM" id="MobiDB-lite"/>
    </source>
</evidence>
<dbReference type="Proteomes" id="UP000641646">
    <property type="component" value="Unassembled WGS sequence"/>
</dbReference>
<evidence type="ECO:0000313" key="3">
    <source>
        <dbReference type="EMBL" id="MBD2181217.1"/>
    </source>
</evidence>
<sequence length="406" mass="42346">MSHKLLLLLGLILWSIMTLPLPPEASAEMPLTKAVIQSLRNLVRLIPQNQTGRPARVSDPVNPGDSLATGRESLAELRFNDGSLARVGEQAVFQFLPNTRTFRLSNGTALLLIPPGRGTTRVQTPNARAGIRGSALFVRYNPETDTTVVGALTDSNIEVFNQNSSQREGLQAGQLAVIVKDRIERVLDFDLRTFYETSGLVRGLNLTQPGDKTNPDAAIAEVQSETSAAVTGQTPITGNDVIENPNFIQLPATSSDLANPGSRIDNPIDTPGFDRNFGQPNGPNPFNSNPALENPPLEGAEILLNQENPPSPPVNPPVEPPPPPPPPPVNPPAEPPPPPPPPPPVGSGNGPPDSPGNSNNGPPGTPGNPGNSGNNGPPDSPGNSNNGPPGTPGNPGNSGNNGPPEA</sequence>
<dbReference type="RefSeq" id="WP_190463976.1">
    <property type="nucleotide sequence ID" value="NZ_JACJPW010000017.1"/>
</dbReference>